<dbReference type="AlphaFoldDB" id="A0A1I4MXF4"/>
<name>A0A1I4MXF4_9RHOB</name>
<keyword evidence="1" id="KW-0812">Transmembrane</keyword>
<dbReference type="Proteomes" id="UP000199144">
    <property type="component" value="Unassembled WGS sequence"/>
</dbReference>
<reference evidence="2 3" key="1">
    <citation type="submission" date="2016-10" db="EMBL/GenBank/DDBJ databases">
        <authorList>
            <person name="de Groot N.N."/>
        </authorList>
    </citation>
    <scope>NUCLEOTIDE SEQUENCE [LARGE SCALE GENOMIC DNA]</scope>
    <source>
        <strain evidence="2 3">DSM 15283</strain>
    </source>
</reference>
<keyword evidence="1" id="KW-0472">Membrane</keyword>
<organism evidence="2 3">
    <name type="scientific">Shimia aestuarii</name>
    <dbReference type="NCBI Taxonomy" id="254406"/>
    <lineage>
        <taxon>Bacteria</taxon>
        <taxon>Pseudomonadati</taxon>
        <taxon>Pseudomonadota</taxon>
        <taxon>Alphaproteobacteria</taxon>
        <taxon>Rhodobacterales</taxon>
        <taxon>Roseobacteraceae</taxon>
    </lineage>
</organism>
<protein>
    <submittedName>
        <fullName evidence="2">Uncharacterized protein</fullName>
    </submittedName>
</protein>
<feature type="transmembrane region" description="Helical" evidence="1">
    <location>
        <begin position="7"/>
        <end position="34"/>
    </location>
</feature>
<keyword evidence="1" id="KW-1133">Transmembrane helix</keyword>
<proteinExistence type="predicted"/>
<evidence type="ECO:0000313" key="2">
    <source>
        <dbReference type="EMBL" id="SFM07673.1"/>
    </source>
</evidence>
<keyword evidence="3" id="KW-1185">Reference proteome</keyword>
<dbReference type="EMBL" id="FOTQ01000003">
    <property type="protein sequence ID" value="SFM07673.1"/>
    <property type="molecule type" value="Genomic_DNA"/>
</dbReference>
<accession>A0A1I4MXF4</accession>
<gene>
    <name evidence="2" type="ORF">SAMN04488042_103287</name>
</gene>
<evidence type="ECO:0000256" key="1">
    <source>
        <dbReference type="SAM" id="Phobius"/>
    </source>
</evidence>
<sequence length="202" mass="22681">MTRRRKVAILICAIIAAPFVLFYGYFICAIPLLWPYYEPQMEGAEIIDPAAWFLPRTNSTPYAKFPLGHGQYVKVFSNCYPLKEQGYRACAIKMHFTISTGTEISFADMPIVAKSPDGEDLVDVKLYEEFAGRLPNVVRDGQVFVEYSAFMQVAMVSLKASTGYAYTANIPDIIIGAERISLPEIRFTRVDNLTCVGVFSNF</sequence>
<evidence type="ECO:0000313" key="3">
    <source>
        <dbReference type="Proteomes" id="UP000199144"/>
    </source>
</evidence>